<dbReference type="GO" id="GO:0005737">
    <property type="term" value="C:cytoplasm"/>
    <property type="evidence" value="ECO:0007669"/>
    <property type="project" value="UniProtKB-SubCell"/>
</dbReference>
<comment type="caution">
    <text evidence="18">The sequence shown here is derived from an EMBL/GenBank/DDBJ whole genome shotgun (WGS) entry which is preliminary data.</text>
</comment>
<dbReference type="InterPro" id="IPR022898">
    <property type="entry name" value="RNase_HII"/>
</dbReference>
<evidence type="ECO:0000256" key="12">
    <source>
        <dbReference type="ARBA" id="ARBA00022801"/>
    </source>
</evidence>
<dbReference type="HAMAP" id="MF_00052_B">
    <property type="entry name" value="RNase_HII_B"/>
    <property type="match status" value="1"/>
</dbReference>
<feature type="binding site" evidence="14 15">
    <location>
        <position position="25"/>
    </location>
    <ligand>
        <name>a divalent metal cation</name>
        <dbReference type="ChEBI" id="CHEBI:60240"/>
    </ligand>
</feature>
<keyword evidence="8 14" id="KW-0963">Cytoplasm</keyword>
<keyword evidence="12 14" id="KW-0378">Hydrolase</keyword>
<evidence type="ECO:0000256" key="5">
    <source>
        <dbReference type="ARBA" id="ARBA00007383"/>
    </source>
</evidence>
<dbReference type="Gene3D" id="3.30.420.10">
    <property type="entry name" value="Ribonuclease H-like superfamily/Ribonuclease H"/>
    <property type="match status" value="1"/>
</dbReference>
<dbReference type="EC" id="3.1.26.4" evidence="6 14"/>
<dbReference type="GO" id="GO:0004523">
    <property type="term" value="F:RNA-DNA hybrid ribonuclease activity"/>
    <property type="evidence" value="ECO:0007669"/>
    <property type="project" value="UniProtKB-UniRule"/>
</dbReference>
<evidence type="ECO:0000256" key="6">
    <source>
        <dbReference type="ARBA" id="ARBA00012180"/>
    </source>
</evidence>
<evidence type="ECO:0000256" key="3">
    <source>
        <dbReference type="ARBA" id="ARBA00004065"/>
    </source>
</evidence>
<dbReference type="PANTHER" id="PTHR10954:SF18">
    <property type="entry name" value="RIBONUCLEASE HII"/>
    <property type="match status" value="1"/>
</dbReference>
<dbReference type="GO" id="GO:0032299">
    <property type="term" value="C:ribonuclease H2 complex"/>
    <property type="evidence" value="ECO:0007669"/>
    <property type="project" value="TreeGrafter"/>
</dbReference>
<evidence type="ECO:0000256" key="4">
    <source>
        <dbReference type="ARBA" id="ARBA00004496"/>
    </source>
</evidence>
<feature type="domain" description="RNase H type-2" evidence="17">
    <location>
        <begin position="18"/>
        <end position="210"/>
    </location>
</feature>
<dbReference type="CDD" id="cd07182">
    <property type="entry name" value="RNase_HII_bacteria_HII_like"/>
    <property type="match status" value="1"/>
</dbReference>
<gene>
    <name evidence="14" type="primary">rnhB</name>
    <name evidence="18" type="ORF">FHS48_000022</name>
</gene>
<keyword evidence="10 14" id="KW-0479">Metal-binding</keyword>
<evidence type="ECO:0000256" key="7">
    <source>
        <dbReference type="ARBA" id="ARBA00019179"/>
    </source>
</evidence>
<dbReference type="PANTHER" id="PTHR10954">
    <property type="entry name" value="RIBONUCLEASE H2 SUBUNIT A"/>
    <property type="match status" value="1"/>
</dbReference>
<comment type="cofactor">
    <cofactor evidence="14 15">
        <name>Mn(2+)</name>
        <dbReference type="ChEBI" id="CHEBI:29035"/>
    </cofactor>
    <cofactor evidence="14 15">
        <name>Mg(2+)</name>
        <dbReference type="ChEBI" id="CHEBI:18420"/>
    </cofactor>
    <text evidence="14 15">Manganese or magnesium. Binds 1 divalent metal ion per monomer in the absence of substrate. May bind a second metal ion after substrate binding.</text>
</comment>
<comment type="cofactor">
    <cofactor evidence="2">
        <name>Mg(2+)</name>
        <dbReference type="ChEBI" id="CHEBI:18420"/>
    </cofactor>
</comment>
<accession>A0A7W9ZC04</accession>
<keyword evidence="11 14" id="KW-0255">Endonuclease</keyword>
<reference evidence="18 19" key="1">
    <citation type="submission" date="2020-08" db="EMBL/GenBank/DDBJ databases">
        <title>Genomic Encyclopedia of Type Strains, Phase IV (KMG-IV): sequencing the most valuable type-strain genomes for metagenomic binning, comparative biology and taxonomic classification.</title>
        <authorList>
            <person name="Goeker M."/>
        </authorList>
    </citation>
    <scope>NUCLEOTIDE SEQUENCE [LARGE SCALE GENOMIC DNA]</scope>
    <source>
        <strain evidence="18 19">DSM 11590</strain>
    </source>
</reference>
<evidence type="ECO:0000313" key="18">
    <source>
        <dbReference type="EMBL" id="MBB6208641.1"/>
    </source>
</evidence>
<dbReference type="Proteomes" id="UP000544872">
    <property type="component" value="Unassembled WGS sequence"/>
</dbReference>
<dbReference type="GO" id="GO:0003723">
    <property type="term" value="F:RNA binding"/>
    <property type="evidence" value="ECO:0007669"/>
    <property type="project" value="UniProtKB-UniRule"/>
</dbReference>
<dbReference type="InterPro" id="IPR024567">
    <property type="entry name" value="RNase_HII/HIII_dom"/>
</dbReference>
<comment type="catalytic activity">
    <reaction evidence="1 14 15 16">
        <text>Endonucleolytic cleavage to 5'-phosphomonoester.</text>
        <dbReference type="EC" id="3.1.26.4"/>
    </reaction>
</comment>
<dbReference type="NCBIfam" id="NF000595">
    <property type="entry name" value="PRK00015.1-3"/>
    <property type="match status" value="1"/>
</dbReference>
<dbReference type="InterPro" id="IPR001352">
    <property type="entry name" value="RNase_HII/HIII"/>
</dbReference>
<evidence type="ECO:0000256" key="10">
    <source>
        <dbReference type="ARBA" id="ARBA00022723"/>
    </source>
</evidence>
<evidence type="ECO:0000259" key="17">
    <source>
        <dbReference type="PROSITE" id="PS51975"/>
    </source>
</evidence>
<dbReference type="PROSITE" id="PS51975">
    <property type="entry name" value="RNASE_H_2"/>
    <property type="match status" value="1"/>
</dbReference>
<dbReference type="GO" id="GO:0043137">
    <property type="term" value="P:DNA replication, removal of RNA primer"/>
    <property type="evidence" value="ECO:0007669"/>
    <property type="project" value="TreeGrafter"/>
</dbReference>
<evidence type="ECO:0000256" key="16">
    <source>
        <dbReference type="RuleBase" id="RU003515"/>
    </source>
</evidence>
<dbReference type="Pfam" id="PF01351">
    <property type="entry name" value="RNase_HII"/>
    <property type="match status" value="1"/>
</dbReference>
<dbReference type="SUPFAM" id="SSF53098">
    <property type="entry name" value="Ribonuclease H-like"/>
    <property type="match status" value="1"/>
</dbReference>
<feature type="binding site" evidence="14 15">
    <location>
        <position position="24"/>
    </location>
    <ligand>
        <name>a divalent metal cation</name>
        <dbReference type="ChEBI" id="CHEBI:60240"/>
    </ligand>
</feature>
<dbReference type="InterPro" id="IPR012337">
    <property type="entry name" value="RNaseH-like_sf"/>
</dbReference>
<evidence type="ECO:0000256" key="13">
    <source>
        <dbReference type="ARBA" id="ARBA00023211"/>
    </source>
</evidence>
<evidence type="ECO:0000256" key="1">
    <source>
        <dbReference type="ARBA" id="ARBA00000077"/>
    </source>
</evidence>
<keyword evidence="9 14" id="KW-0540">Nuclease</keyword>
<evidence type="ECO:0000256" key="11">
    <source>
        <dbReference type="ARBA" id="ARBA00022759"/>
    </source>
</evidence>
<evidence type="ECO:0000256" key="15">
    <source>
        <dbReference type="PROSITE-ProRule" id="PRU01319"/>
    </source>
</evidence>
<proteinExistence type="inferred from homology"/>
<dbReference type="RefSeq" id="WP_184259755.1">
    <property type="nucleotide sequence ID" value="NZ_JACIIX010000001.1"/>
</dbReference>
<comment type="subcellular location">
    <subcellularLocation>
        <location evidence="4 14">Cytoplasm</location>
    </subcellularLocation>
</comment>
<evidence type="ECO:0000256" key="14">
    <source>
        <dbReference type="HAMAP-Rule" id="MF_00052"/>
    </source>
</evidence>
<comment type="similarity">
    <text evidence="5 14 16">Belongs to the RNase HII family.</text>
</comment>
<dbReference type="EMBL" id="JACIIX010000001">
    <property type="protein sequence ID" value="MBB6208641.1"/>
    <property type="molecule type" value="Genomic_DNA"/>
</dbReference>
<protein>
    <recommendedName>
        <fullName evidence="7 14">Ribonuclease HII</fullName>
        <shortName evidence="14">RNase HII</shortName>
        <ecNumber evidence="6 14">3.1.26.4</ecNumber>
    </recommendedName>
</protein>
<keyword evidence="13 14" id="KW-0464">Manganese</keyword>
<comment type="function">
    <text evidence="3 14 16">Endonuclease that specifically degrades the RNA of RNA-DNA hybrids.</text>
</comment>
<dbReference type="GO" id="GO:0030145">
    <property type="term" value="F:manganese ion binding"/>
    <property type="evidence" value="ECO:0007669"/>
    <property type="project" value="UniProtKB-UniRule"/>
</dbReference>
<feature type="binding site" evidence="14 15">
    <location>
        <position position="123"/>
    </location>
    <ligand>
        <name>a divalent metal cation</name>
        <dbReference type="ChEBI" id="CHEBI:60240"/>
    </ligand>
</feature>
<evidence type="ECO:0000256" key="2">
    <source>
        <dbReference type="ARBA" id="ARBA00001946"/>
    </source>
</evidence>
<keyword evidence="19" id="KW-1185">Reference proteome</keyword>
<evidence type="ECO:0000313" key="19">
    <source>
        <dbReference type="Proteomes" id="UP000544872"/>
    </source>
</evidence>
<evidence type="ECO:0000256" key="9">
    <source>
        <dbReference type="ARBA" id="ARBA00022722"/>
    </source>
</evidence>
<evidence type="ECO:0000256" key="8">
    <source>
        <dbReference type="ARBA" id="ARBA00022490"/>
    </source>
</evidence>
<dbReference type="InterPro" id="IPR036397">
    <property type="entry name" value="RNaseH_sf"/>
</dbReference>
<sequence length="210" mass="22360">MPDFSLEDACRTASADPVVVCGVDEAGRGPLAGPVVAGAAVLDPARLPDALRDGLDDSKKLSAKKRERLFALLTDPATPGVQWGLGEASVAEIDSLNILRATHLAMQRAVEALSVRPTVALIDGNQMPRSFPCPVQAVIKGDGLSLSIAAASVVAKVHRDRLMLGLHAAFPVYNWAKNMGYGTAEHREAMRIHGLSPHHRLSFGGQRELF</sequence>
<organism evidence="18 19">
    <name type="scientific">Novispirillum itersonii</name>
    <name type="common">Aquaspirillum itersonii</name>
    <dbReference type="NCBI Taxonomy" id="189"/>
    <lineage>
        <taxon>Bacteria</taxon>
        <taxon>Pseudomonadati</taxon>
        <taxon>Pseudomonadota</taxon>
        <taxon>Alphaproteobacteria</taxon>
        <taxon>Rhodospirillales</taxon>
        <taxon>Novispirillaceae</taxon>
        <taxon>Novispirillum</taxon>
    </lineage>
</organism>
<dbReference type="AlphaFoldDB" id="A0A7W9ZC04"/>
<name>A0A7W9ZC04_NOVIT</name>
<dbReference type="GO" id="GO:0006298">
    <property type="term" value="P:mismatch repair"/>
    <property type="evidence" value="ECO:0007669"/>
    <property type="project" value="TreeGrafter"/>
</dbReference>